<protein>
    <submittedName>
        <fullName evidence="3">C1-like protein</fullName>
    </submittedName>
</protein>
<evidence type="ECO:0000259" key="2">
    <source>
        <dbReference type="Pfam" id="PF03107"/>
    </source>
</evidence>
<dbReference type="Proteomes" id="UP000188268">
    <property type="component" value="Unassembled WGS sequence"/>
</dbReference>
<proteinExistence type="predicted"/>
<sequence length="357" mass="41536">MEIQHFSHEHPLVLVEEQSHESDGDEKACCSGCGELVSGPCFSCVACGFHLDKKCAEASSELNHPFHSKHNFDLLKRHPYEGGCYCNFCGKRCENFVYHCSCNLDLHIKCGLLSYKIAEKKLGELQHISHIDPALISMENCNIEELQKAECFVCWMPLLGSKYLSADCGFYMHERCVDLPAEINLLWHPQHSLVLQFNSEGYPYRCKRCNFNLHEDCMRLPLIVRHKCDDHPLKLTYRDNSNYSECYYCDICEKERDPNHWFYFCEICNTSTHPNCVVDKNSSFIKPGGIYKEWEDPTFELVSSSAAEFLVKYKSCKDDQCDFFDWYDDLVCKRTRELLVAFRDNERRLLKEKIAAN</sequence>
<dbReference type="Gramene" id="OMO58899">
    <property type="protein sequence ID" value="OMO58899"/>
    <property type="gene ID" value="CCACVL1_25277"/>
</dbReference>
<name>A0A1R3GLG0_COCAP</name>
<organism evidence="3 4">
    <name type="scientific">Corchorus capsularis</name>
    <name type="common">Jute</name>
    <dbReference type="NCBI Taxonomy" id="210143"/>
    <lineage>
        <taxon>Eukaryota</taxon>
        <taxon>Viridiplantae</taxon>
        <taxon>Streptophyta</taxon>
        <taxon>Embryophyta</taxon>
        <taxon>Tracheophyta</taxon>
        <taxon>Spermatophyta</taxon>
        <taxon>Magnoliopsida</taxon>
        <taxon>eudicotyledons</taxon>
        <taxon>Gunneridae</taxon>
        <taxon>Pentapetalae</taxon>
        <taxon>rosids</taxon>
        <taxon>malvids</taxon>
        <taxon>Malvales</taxon>
        <taxon>Malvaceae</taxon>
        <taxon>Grewioideae</taxon>
        <taxon>Apeibeae</taxon>
        <taxon>Corchorus</taxon>
    </lineage>
</organism>
<dbReference type="AlphaFoldDB" id="A0A1R3GLG0"/>
<comment type="caution">
    <text evidence="3">The sequence shown here is derived from an EMBL/GenBank/DDBJ whole genome shotgun (WGS) entry which is preliminary data.</text>
</comment>
<dbReference type="PANTHER" id="PTHR46288:SF27">
    <property type="entry name" value="CYSTEINE_HISTIDINE-RICH C1 DOMAIN FAMILY PROTEIN"/>
    <property type="match status" value="1"/>
</dbReference>
<feature type="domain" description="DC1" evidence="2">
    <location>
        <begin position="228"/>
        <end position="277"/>
    </location>
</feature>
<dbReference type="PANTHER" id="PTHR46288">
    <property type="entry name" value="PHORBOL-ESTER/DAG-TYPE DOMAIN-CONTAINING PROTEIN"/>
    <property type="match status" value="1"/>
</dbReference>
<accession>A0A1R3GLG0</accession>
<dbReference type="InterPro" id="IPR046349">
    <property type="entry name" value="C1-like_sf"/>
</dbReference>
<dbReference type="SUPFAM" id="SSF57889">
    <property type="entry name" value="Cysteine-rich domain"/>
    <property type="match status" value="3"/>
</dbReference>
<dbReference type="OMA" id="EQFHCAA"/>
<evidence type="ECO:0000313" key="4">
    <source>
        <dbReference type="Proteomes" id="UP000188268"/>
    </source>
</evidence>
<keyword evidence="4" id="KW-1185">Reference proteome</keyword>
<evidence type="ECO:0000256" key="1">
    <source>
        <dbReference type="ARBA" id="ARBA00022737"/>
    </source>
</evidence>
<dbReference type="Pfam" id="PF03107">
    <property type="entry name" value="C1_2"/>
    <property type="match status" value="2"/>
</dbReference>
<reference evidence="3 4" key="1">
    <citation type="submission" date="2013-09" db="EMBL/GenBank/DDBJ databases">
        <title>Corchorus capsularis genome sequencing.</title>
        <authorList>
            <person name="Alam M."/>
            <person name="Haque M.S."/>
            <person name="Islam M.S."/>
            <person name="Emdad E.M."/>
            <person name="Islam M.M."/>
            <person name="Ahmed B."/>
            <person name="Halim A."/>
            <person name="Hossen Q.M.M."/>
            <person name="Hossain M.Z."/>
            <person name="Ahmed R."/>
            <person name="Khan M.M."/>
            <person name="Islam R."/>
            <person name="Rashid M.M."/>
            <person name="Khan S.A."/>
            <person name="Rahman M.S."/>
            <person name="Alam M."/>
        </authorList>
    </citation>
    <scope>NUCLEOTIDE SEQUENCE [LARGE SCALE GENOMIC DNA]</scope>
    <source>
        <strain evidence="4">cv. CVL-1</strain>
        <tissue evidence="3">Whole seedling</tissue>
    </source>
</reference>
<dbReference type="STRING" id="210143.A0A1R3GLG0"/>
<dbReference type="EMBL" id="AWWV01014070">
    <property type="protein sequence ID" value="OMO58899.1"/>
    <property type="molecule type" value="Genomic_DNA"/>
</dbReference>
<evidence type="ECO:0000313" key="3">
    <source>
        <dbReference type="EMBL" id="OMO58899.1"/>
    </source>
</evidence>
<keyword evidence="1" id="KW-0677">Repeat</keyword>
<dbReference type="InterPro" id="IPR004146">
    <property type="entry name" value="DC1"/>
</dbReference>
<feature type="domain" description="DC1" evidence="2">
    <location>
        <begin position="6"/>
        <end position="56"/>
    </location>
</feature>
<gene>
    <name evidence="3" type="ORF">CCACVL1_25277</name>
</gene>
<dbReference type="OrthoDB" id="988888at2759"/>